<evidence type="ECO:0000313" key="3">
    <source>
        <dbReference type="Proteomes" id="UP000193529"/>
    </source>
</evidence>
<feature type="transmembrane region" description="Helical" evidence="1">
    <location>
        <begin position="240"/>
        <end position="257"/>
    </location>
</feature>
<feature type="transmembrane region" description="Helical" evidence="1">
    <location>
        <begin position="183"/>
        <end position="203"/>
    </location>
</feature>
<sequence>MSAGAAAPARDRHQGRRIATAYVWATIGAIAVVVQAYVYASWLLSPDLVPAPLGPDPVPPSDKMWAWILQPLFVAAGLAATLWIVRGCIRAGRFTFDAKLWCAFMSLAWLDTVANFTRPVVAFNAYYVNLGSWNADIPGWMSAGVRRFPSTFLIEFPSYMFLALVPVAGCAFLRALSKRWPRLGPIRLLGCWWLVAIVFMVAFEEPLARAGWLIWIGGNVPGLTLWPGTRYQLPLLLDPILWGGPVLTAVTALRYYRDDRGRCWVERGLDTVSRLAPRVGTAMSTLAVIGFATVGMVIYAVGGTVVAQAHTVAPPGMPSYMRAGLCQTDADAC</sequence>
<feature type="transmembrane region" description="Helical" evidence="1">
    <location>
        <begin position="21"/>
        <end position="44"/>
    </location>
</feature>
<evidence type="ECO:0000256" key="1">
    <source>
        <dbReference type="SAM" id="Phobius"/>
    </source>
</evidence>
<dbReference type="Pfam" id="PF17198">
    <property type="entry name" value="AveC_like"/>
    <property type="match status" value="1"/>
</dbReference>
<organism evidence="2 3">
    <name type="scientific">Mycobacterium palustre</name>
    <dbReference type="NCBI Taxonomy" id="153971"/>
    <lineage>
        <taxon>Bacteria</taxon>
        <taxon>Bacillati</taxon>
        <taxon>Actinomycetota</taxon>
        <taxon>Actinomycetes</taxon>
        <taxon>Mycobacteriales</taxon>
        <taxon>Mycobacteriaceae</taxon>
        <taxon>Mycobacterium</taxon>
        <taxon>Mycobacterium simiae complex</taxon>
    </lineage>
</organism>
<dbReference type="OrthoDB" id="9066067at2"/>
<keyword evidence="3" id="KW-1185">Reference proteome</keyword>
<dbReference type="Proteomes" id="UP000193529">
    <property type="component" value="Unassembled WGS sequence"/>
</dbReference>
<evidence type="ECO:0008006" key="4">
    <source>
        <dbReference type="Google" id="ProtNLM"/>
    </source>
</evidence>
<gene>
    <name evidence="2" type="ORF">AWC19_06975</name>
</gene>
<accession>A0A1X1ZQ14</accession>
<keyword evidence="1" id="KW-0472">Membrane</keyword>
<feature type="transmembrane region" description="Helical" evidence="1">
    <location>
        <begin position="64"/>
        <end position="85"/>
    </location>
</feature>
<reference evidence="2 3" key="1">
    <citation type="submission" date="2016-01" db="EMBL/GenBank/DDBJ databases">
        <title>The new phylogeny of the genus Mycobacterium.</title>
        <authorList>
            <person name="Tarcisio F."/>
            <person name="Conor M."/>
            <person name="Antonella G."/>
            <person name="Elisabetta G."/>
            <person name="Giulia F.S."/>
            <person name="Sara T."/>
            <person name="Anna F."/>
            <person name="Clotilde B."/>
            <person name="Roberto B."/>
            <person name="Veronica D.S."/>
            <person name="Fabio R."/>
            <person name="Monica P."/>
            <person name="Olivier J."/>
            <person name="Enrico T."/>
            <person name="Nicola S."/>
        </authorList>
    </citation>
    <scope>NUCLEOTIDE SEQUENCE [LARGE SCALE GENOMIC DNA]</scope>
    <source>
        <strain evidence="2 3">DSM 44572</strain>
    </source>
</reference>
<dbReference type="RefSeq" id="WP_085078214.1">
    <property type="nucleotide sequence ID" value="NZ_JACKRZ010000432.1"/>
</dbReference>
<dbReference type="STRING" id="153971.AWC19_06975"/>
<proteinExistence type="predicted"/>
<dbReference type="InterPro" id="IPR033459">
    <property type="entry name" value="AveC-like"/>
</dbReference>
<evidence type="ECO:0000313" key="2">
    <source>
        <dbReference type="EMBL" id="ORW25494.1"/>
    </source>
</evidence>
<feature type="transmembrane region" description="Helical" evidence="1">
    <location>
        <begin position="278"/>
        <end position="301"/>
    </location>
</feature>
<keyword evidence="1" id="KW-0812">Transmembrane</keyword>
<dbReference type="EMBL" id="LQPJ01000097">
    <property type="protein sequence ID" value="ORW25494.1"/>
    <property type="molecule type" value="Genomic_DNA"/>
</dbReference>
<comment type="caution">
    <text evidence="2">The sequence shown here is derived from an EMBL/GenBank/DDBJ whole genome shotgun (WGS) entry which is preliminary data.</text>
</comment>
<name>A0A1X1ZQ14_9MYCO</name>
<protein>
    <recommendedName>
        <fullName evidence="4">DUF5135 domain-containing protein</fullName>
    </recommendedName>
</protein>
<feature type="transmembrane region" description="Helical" evidence="1">
    <location>
        <begin position="156"/>
        <end position="177"/>
    </location>
</feature>
<dbReference type="AlphaFoldDB" id="A0A1X1ZQ14"/>
<keyword evidence="1" id="KW-1133">Transmembrane helix</keyword>